<evidence type="ECO:0000256" key="3">
    <source>
        <dbReference type="ARBA" id="ARBA00022553"/>
    </source>
</evidence>
<dbReference type="SMART" id="SM00387">
    <property type="entry name" value="HATPase_c"/>
    <property type="match status" value="1"/>
</dbReference>
<evidence type="ECO:0000259" key="9">
    <source>
        <dbReference type="PROSITE" id="PS50851"/>
    </source>
</evidence>
<evidence type="ECO:0000256" key="7">
    <source>
        <dbReference type="SAM" id="MobiDB-lite"/>
    </source>
</evidence>
<evidence type="ECO:0000256" key="1">
    <source>
        <dbReference type="ARBA" id="ARBA00000085"/>
    </source>
</evidence>
<dbReference type="InterPro" id="IPR036097">
    <property type="entry name" value="HisK_dim/P_sf"/>
</dbReference>
<dbReference type="Gene3D" id="1.20.120.160">
    <property type="entry name" value="HPT domain"/>
    <property type="match status" value="1"/>
</dbReference>
<evidence type="ECO:0000256" key="6">
    <source>
        <dbReference type="PROSITE-ProRule" id="PRU00110"/>
    </source>
</evidence>
<dbReference type="InterPro" id="IPR002545">
    <property type="entry name" value="CheW-lke_dom"/>
</dbReference>
<keyword evidence="4 11" id="KW-0808">Transferase</keyword>
<dbReference type="PRINTS" id="PR00344">
    <property type="entry name" value="BCTRLSENSOR"/>
</dbReference>
<dbReference type="Pfam" id="PF02895">
    <property type="entry name" value="H-kinase_dim"/>
    <property type="match status" value="1"/>
</dbReference>
<dbReference type="InterPro" id="IPR008207">
    <property type="entry name" value="Sig_transdc_His_kin_Hpt_dom"/>
</dbReference>
<proteinExistence type="predicted"/>
<dbReference type="Gene3D" id="3.30.565.10">
    <property type="entry name" value="Histidine kinase-like ATPase, C-terminal domain"/>
    <property type="match status" value="1"/>
</dbReference>
<reference evidence="11 12" key="1">
    <citation type="submission" date="2022-03" db="EMBL/GenBank/DDBJ databases">
        <authorList>
            <person name="Koch H."/>
        </authorList>
    </citation>
    <scope>NUCLEOTIDE SEQUENCE [LARGE SCALE GENOMIC DNA]</scope>
    <source>
        <strain evidence="11 12">G1</strain>
    </source>
</reference>
<feature type="domain" description="CheW-like" evidence="9">
    <location>
        <begin position="471"/>
        <end position="605"/>
    </location>
</feature>
<evidence type="ECO:0000313" key="11">
    <source>
        <dbReference type="EMBL" id="CAH2032020.1"/>
    </source>
</evidence>
<dbReference type="SUPFAM" id="SSF47384">
    <property type="entry name" value="Homodimeric domain of signal transducing histidine kinase"/>
    <property type="match status" value="1"/>
</dbReference>
<dbReference type="SUPFAM" id="SSF47226">
    <property type="entry name" value="Histidine-containing phosphotransfer domain, HPT domain"/>
    <property type="match status" value="1"/>
</dbReference>
<dbReference type="Gene3D" id="1.10.287.560">
    <property type="entry name" value="Histidine kinase CheA-like, homodimeric domain"/>
    <property type="match status" value="1"/>
</dbReference>
<keyword evidence="12" id="KW-1185">Reference proteome</keyword>
<name>A0ABN8HLV6_9BACT</name>
<dbReference type="Pfam" id="PF01627">
    <property type="entry name" value="Hpt"/>
    <property type="match status" value="1"/>
</dbReference>
<dbReference type="PROSITE" id="PS50894">
    <property type="entry name" value="HPT"/>
    <property type="match status" value="1"/>
</dbReference>
<evidence type="ECO:0000256" key="5">
    <source>
        <dbReference type="ARBA" id="ARBA00022777"/>
    </source>
</evidence>
<feature type="region of interest" description="Disordered" evidence="7">
    <location>
        <begin position="136"/>
        <end position="212"/>
    </location>
</feature>
<dbReference type="GO" id="GO:0016301">
    <property type="term" value="F:kinase activity"/>
    <property type="evidence" value="ECO:0007669"/>
    <property type="project" value="UniProtKB-KW"/>
</dbReference>
<dbReference type="SUPFAM" id="SSF55874">
    <property type="entry name" value="ATPase domain of HSP90 chaperone/DNA topoisomerase II/histidine kinase"/>
    <property type="match status" value="1"/>
</dbReference>
<dbReference type="EMBL" id="OW150024">
    <property type="protein sequence ID" value="CAH2032020.1"/>
    <property type="molecule type" value="Genomic_DNA"/>
</dbReference>
<dbReference type="PANTHER" id="PTHR43395">
    <property type="entry name" value="SENSOR HISTIDINE KINASE CHEA"/>
    <property type="match status" value="1"/>
</dbReference>
<organism evidence="11 12">
    <name type="scientific">Trichlorobacter ammonificans</name>
    <dbReference type="NCBI Taxonomy" id="2916410"/>
    <lineage>
        <taxon>Bacteria</taxon>
        <taxon>Pseudomonadati</taxon>
        <taxon>Thermodesulfobacteriota</taxon>
        <taxon>Desulfuromonadia</taxon>
        <taxon>Geobacterales</taxon>
        <taxon>Geobacteraceae</taxon>
        <taxon>Trichlorobacter</taxon>
    </lineage>
</organism>
<dbReference type="SMART" id="SM01231">
    <property type="entry name" value="H-kinase_dim"/>
    <property type="match status" value="1"/>
</dbReference>
<dbReference type="CDD" id="cd00731">
    <property type="entry name" value="CheA_reg"/>
    <property type="match status" value="1"/>
</dbReference>
<dbReference type="Pfam" id="PF02518">
    <property type="entry name" value="HATPase_c"/>
    <property type="match status" value="1"/>
</dbReference>
<dbReference type="InterPro" id="IPR004358">
    <property type="entry name" value="Sig_transdc_His_kin-like_C"/>
</dbReference>
<evidence type="ECO:0000259" key="10">
    <source>
        <dbReference type="PROSITE" id="PS50894"/>
    </source>
</evidence>
<dbReference type="CDD" id="cd16916">
    <property type="entry name" value="HATPase_CheA-like"/>
    <property type="match status" value="1"/>
</dbReference>
<feature type="compositionally biased region" description="Pro residues" evidence="7">
    <location>
        <begin position="176"/>
        <end position="191"/>
    </location>
</feature>
<evidence type="ECO:0000256" key="2">
    <source>
        <dbReference type="ARBA" id="ARBA00012438"/>
    </source>
</evidence>
<dbReference type="InterPro" id="IPR037006">
    <property type="entry name" value="CheA-like_homodim_sf"/>
</dbReference>
<dbReference type="EC" id="2.7.13.3" evidence="2"/>
<feature type="compositionally biased region" description="Low complexity" evidence="7">
    <location>
        <begin position="153"/>
        <end position="175"/>
    </location>
</feature>
<keyword evidence="5 11" id="KW-0418">Kinase</keyword>
<dbReference type="Proteomes" id="UP001295463">
    <property type="component" value="Chromosome"/>
</dbReference>
<dbReference type="InterPro" id="IPR036890">
    <property type="entry name" value="HATPase_C_sf"/>
</dbReference>
<gene>
    <name evidence="11" type="ORF">GEAMG1_2184</name>
</gene>
<dbReference type="SUPFAM" id="SSF50341">
    <property type="entry name" value="CheW-like"/>
    <property type="match status" value="1"/>
</dbReference>
<dbReference type="InterPro" id="IPR003594">
    <property type="entry name" value="HATPase_dom"/>
</dbReference>
<dbReference type="CDD" id="cd00088">
    <property type="entry name" value="HPT"/>
    <property type="match status" value="1"/>
</dbReference>
<dbReference type="InterPro" id="IPR051315">
    <property type="entry name" value="Bact_Chemotaxis_CheA"/>
</dbReference>
<comment type="catalytic activity">
    <reaction evidence="1">
        <text>ATP + protein L-histidine = ADP + protein N-phospho-L-histidine.</text>
        <dbReference type="EC" id="2.7.13.3"/>
    </reaction>
</comment>
<dbReference type="Gene3D" id="2.30.30.40">
    <property type="entry name" value="SH3 Domains"/>
    <property type="match status" value="1"/>
</dbReference>
<feature type="modified residue" description="Phosphohistidine" evidence="6">
    <location>
        <position position="50"/>
    </location>
</feature>
<keyword evidence="3 6" id="KW-0597">Phosphoprotein</keyword>
<dbReference type="SMART" id="SM00260">
    <property type="entry name" value="CheW"/>
    <property type="match status" value="1"/>
</dbReference>
<feature type="domain" description="Histidine kinase" evidence="8">
    <location>
        <begin position="264"/>
        <end position="469"/>
    </location>
</feature>
<dbReference type="InterPro" id="IPR004105">
    <property type="entry name" value="CheA-like_dim"/>
</dbReference>
<dbReference type="InterPro" id="IPR036641">
    <property type="entry name" value="HPT_dom_sf"/>
</dbReference>
<dbReference type="PROSITE" id="PS50851">
    <property type="entry name" value="CHEW"/>
    <property type="match status" value="1"/>
</dbReference>
<dbReference type="PANTHER" id="PTHR43395:SF1">
    <property type="entry name" value="CHEMOTAXIS PROTEIN CHEA"/>
    <property type="match status" value="1"/>
</dbReference>
<dbReference type="PROSITE" id="PS50109">
    <property type="entry name" value="HIS_KIN"/>
    <property type="match status" value="1"/>
</dbReference>
<accession>A0ABN8HLV6</accession>
<protein>
    <recommendedName>
        <fullName evidence="2">histidine kinase</fullName>
        <ecNumber evidence="2">2.7.13.3</ecNumber>
    </recommendedName>
</protein>
<dbReference type="RefSeq" id="WP_305732801.1">
    <property type="nucleotide sequence ID" value="NZ_OW150024.1"/>
</dbReference>
<dbReference type="SMART" id="SM00073">
    <property type="entry name" value="HPT"/>
    <property type="match status" value="1"/>
</dbReference>
<evidence type="ECO:0000313" key="12">
    <source>
        <dbReference type="Proteomes" id="UP001295463"/>
    </source>
</evidence>
<dbReference type="Pfam" id="PF01584">
    <property type="entry name" value="CheW"/>
    <property type="match status" value="1"/>
</dbReference>
<evidence type="ECO:0000256" key="4">
    <source>
        <dbReference type="ARBA" id="ARBA00022679"/>
    </source>
</evidence>
<dbReference type="InterPro" id="IPR036061">
    <property type="entry name" value="CheW-like_dom_sf"/>
</dbReference>
<evidence type="ECO:0000259" key="8">
    <source>
        <dbReference type="PROSITE" id="PS50109"/>
    </source>
</evidence>
<feature type="domain" description="HPt" evidence="10">
    <location>
        <begin position="3"/>
        <end position="107"/>
    </location>
</feature>
<dbReference type="InterPro" id="IPR005467">
    <property type="entry name" value="His_kinase_dom"/>
</dbReference>
<sequence>MPIDCEDQELLEGFLTETAELLEKLDDDLVALEKATDDTDLMNRIFRSIHTVKGASSFLGFDLLVRVTHKTEDVLNRLRKGELTVTPEIMDVILEATDLVKTLVADIKGGDIVDRPIDETVNKLIPLLSMPAAHAEEPSAVGAEEGAVPETSSEQPAPVEAVAAAEPVSAPQGQQPSPPSPPPAVSRPAPDPPKKAALPKAADKGGDDLSDNTTVRVDVKRLDDLMNQVGELVLERNRMIQLNQDLQSGTSDEVAFGEEFGKLTKRMNFVTSELQMQVLKMRMIPVEKVFKKFPRIVRSLARDLGKDVDLQIFGEETELDRSVVDEIGDPLIHLIRNAMDHGLETPEERVAAGKPGTGTLVLSAVHEGNSIIISIKDDGRGIDTERVGQKAIEKGLITPEQLSMLSQREMFDLIFLPGFSTKDKASDLSGRGVGMDVVKTNIKKLNGLIEIKSEKGLGSEFILRLPLTLAIIQSLLVDVEGEIYSIPLASVLETLRVDQREFHVIGGQEVLKLRDMVLPLIRLEQVFKVQRQSDPDHFCYVVVIGAADKRVGLVVTRLVGQQEVAIKSLGNYLANVPGIAGSTILGDGRVTLIIDPVGMIDGGEGAAAGR</sequence>